<evidence type="ECO:0000259" key="12">
    <source>
        <dbReference type="Pfam" id="PF12706"/>
    </source>
</evidence>
<protein>
    <recommendedName>
        <fullName evidence="11">Ribonuclease Z</fullName>
        <shortName evidence="11">RNase Z</shortName>
        <ecNumber evidence="11">3.1.26.11</ecNumber>
    </recommendedName>
    <alternativeName>
        <fullName evidence="11">tRNA 3 endonuclease</fullName>
    </alternativeName>
    <alternativeName>
        <fullName evidence="11">tRNase Z</fullName>
    </alternativeName>
</protein>
<comment type="caution">
    <text evidence="13">The sequence shown here is derived from an EMBL/GenBank/DDBJ whole genome shotgun (WGS) entry which is preliminary data.</text>
</comment>
<feature type="binding site" evidence="11">
    <location>
        <position position="271"/>
    </location>
    <ligand>
        <name>Zn(2+)</name>
        <dbReference type="ChEBI" id="CHEBI:29105"/>
        <label>2</label>
        <note>catalytic</note>
    </ligand>
</feature>
<feature type="binding site" evidence="11">
    <location>
        <position position="65"/>
    </location>
    <ligand>
        <name>Zn(2+)</name>
        <dbReference type="ChEBI" id="CHEBI:29105"/>
        <label>1</label>
        <note>catalytic</note>
    </ligand>
</feature>
<feature type="binding site" evidence="11">
    <location>
        <position position="142"/>
    </location>
    <ligand>
        <name>Zn(2+)</name>
        <dbReference type="ChEBI" id="CHEBI:29105"/>
        <label>1</label>
        <note>catalytic</note>
    </ligand>
</feature>
<dbReference type="PANTHER" id="PTHR46018">
    <property type="entry name" value="ZINC PHOSPHODIESTERASE ELAC PROTEIN 1"/>
    <property type="match status" value="1"/>
</dbReference>
<evidence type="ECO:0000256" key="7">
    <source>
        <dbReference type="ARBA" id="ARBA00022833"/>
    </source>
</evidence>
<evidence type="ECO:0000256" key="4">
    <source>
        <dbReference type="ARBA" id="ARBA00022723"/>
    </source>
</evidence>
<feature type="binding site" evidence="11">
    <location>
        <position position="67"/>
    </location>
    <ligand>
        <name>Zn(2+)</name>
        <dbReference type="ChEBI" id="CHEBI:29105"/>
        <label>2</label>
        <note>catalytic</note>
    </ligand>
</feature>
<dbReference type="InterPro" id="IPR001279">
    <property type="entry name" value="Metallo-B-lactamas"/>
</dbReference>
<keyword evidence="3 11" id="KW-0540">Nuclease</keyword>
<keyword evidence="5 11" id="KW-0255">Endonuclease</keyword>
<evidence type="ECO:0000256" key="5">
    <source>
        <dbReference type="ARBA" id="ARBA00022759"/>
    </source>
</evidence>
<keyword evidence="14" id="KW-1185">Reference proteome</keyword>
<dbReference type="Proteomes" id="UP000681526">
    <property type="component" value="Unassembled WGS sequence"/>
</dbReference>
<feature type="domain" description="Metallo-beta-lactamase" evidence="12">
    <location>
        <begin position="35"/>
        <end position="153"/>
    </location>
</feature>
<evidence type="ECO:0000256" key="11">
    <source>
        <dbReference type="HAMAP-Rule" id="MF_01818"/>
    </source>
</evidence>
<feature type="active site" description="Proton acceptor" evidence="11">
    <location>
        <position position="67"/>
    </location>
</feature>
<comment type="function">
    <text evidence="9">Counteracts the endogenous Pycsar antiviral defense system. Phosphodiesterase that enables metal-dependent hydrolysis of host cyclic nucleotide Pycsar defense signals such as cCMP and cUMP.</text>
</comment>
<feature type="domain" description="Metallo-beta-lactamase" evidence="12">
    <location>
        <begin position="204"/>
        <end position="272"/>
    </location>
</feature>
<dbReference type="Pfam" id="PF12706">
    <property type="entry name" value="Lactamase_B_2"/>
    <property type="match status" value="2"/>
</dbReference>
<keyword evidence="2 11" id="KW-0819">tRNA processing</keyword>
<dbReference type="CDD" id="cd07717">
    <property type="entry name" value="RNaseZ_ZiPD-like_MBL-fold"/>
    <property type="match status" value="1"/>
</dbReference>
<comment type="cofactor">
    <cofactor evidence="11">
        <name>Zn(2+)</name>
        <dbReference type="ChEBI" id="CHEBI:29105"/>
    </cofactor>
    <text evidence="11">Binds 2 Zn(2+) ions.</text>
</comment>
<accession>A0ABM8V0P6</accession>
<comment type="function">
    <text evidence="11">Zinc phosphodiesterase, which displays some tRNA 3'-processing endonuclease activity. Probably involved in tRNA maturation, by removing a 3'-trailer from precursor tRNA.</text>
</comment>
<dbReference type="InterPro" id="IPR036866">
    <property type="entry name" value="RibonucZ/Hydroxyglut_hydro"/>
</dbReference>
<feature type="binding site" evidence="11">
    <location>
        <position position="213"/>
    </location>
    <ligand>
        <name>Zn(2+)</name>
        <dbReference type="ChEBI" id="CHEBI:29105"/>
        <label>1</label>
        <note>catalytic</note>
    </ligand>
</feature>
<keyword evidence="6 11" id="KW-0378">Hydrolase</keyword>
<dbReference type="InterPro" id="IPR013471">
    <property type="entry name" value="RNase_Z/BN"/>
</dbReference>
<evidence type="ECO:0000313" key="13">
    <source>
        <dbReference type="EMBL" id="CAG5079216.1"/>
    </source>
</evidence>
<gene>
    <name evidence="13" type="primary">txxe 225-rnz</name>
    <name evidence="11" type="synonym">rnz</name>
    <name evidence="13" type="ORF">TXXE_02895</name>
</gene>
<evidence type="ECO:0000313" key="14">
    <source>
        <dbReference type="Proteomes" id="UP000681526"/>
    </source>
</evidence>
<comment type="catalytic activity">
    <reaction evidence="10">
        <text>3',5'-cyclic UMP + H2O = UMP + H(+)</text>
        <dbReference type="Rhea" id="RHEA:70575"/>
        <dbReference type="ChEBI" id="CHEBI:15377"/>
        <dbReference type="ChEBI" id="CHEBI:15378"/>
        <dbReference type="ChEBI" id="CHEBI:57865"/>
        <dbReference type="ChEBI" id="CHEBI:184387"/>
    </reaction>
    <physiologicalReaction direction="left-to-right" evidence="10">
        <dbReference type="Rhea" id="RHEA:70576"/>
    </physiologicalReaction>
</comment>
<dbReference type="SUPFAM" id="SSF56281">
    <property type="entry name" value="Metallo-hydrolase/oxidoreductase"/>
    <property type="match status" value="1"/>
</dbReference>
<evidence type="ECO:0000256" key="9">
    <source>
        <dbReference type="ARBA" id="ARBA00034301"/>
    </source>
</evidence>
<evidence type="ECO:0000256" key="10">
    <source>
        <dbReference type="ARBA" id="ARBA00048505"/>
    </source>
</evidence>
<dbReference type="EC" id="3.1.26.11" evidence="11"/>
<evidence type="ECO:0000256" key="2">
    <source>
        <dbReference type="ARBA" id="ARBA00022694"/>
    </source>
</evidence>
<name>A0ABM8V0P6_THEXY</name>
<evidence type="ECO:0000256" key="1">
    <source>
        <dbReference type="ARBA" id="ARBA00011738"/>
    </source>
</evidence>
<dbReference type="RefSeq" id="WP_213483397.1">
    <property type="nucleotide sequence ID" value="NZ_CAJRAY010000017.1"/>
</dbReference>
<dbReference type="Gene3D" id="3.60.15.10">
    <property type="entry name" value="Ribonuclease Z/Hydroxyacylglutathione hydrolase-like"/>
    <property type="match status" value="1"/>
</dbReference>
<comment type="catalytic activity">
    <reaction evidence="11">
        <text>Endonucleolytic cleavage of RNA, removing extra 3' nucleotides from tRNA precursor, generating 3' termini of tRNAs. A 3'-hydroxy group is left at the tRNA terminus and a 5'-phosphoryl group is left at the trailer molecule.</text>
        <dbReference type="EC" id="3.1.26.11"/>
    </reaction>
</comment>
<dbReference type="EMBL" id="CAJRAY010000017">
    <property type="protein sequence ID" value="CAG5079216.1"/>
    <property type="molecule type" value="Genomic_DNA"/>
</dbReference>
<dbReference type="PANTHER" id="PTHR46018:SF2">
    <property type="entry name" value="ZINC PHOSPHODIESTERASE ELAC PROTEIN 1"/>
    <property type="match status" value="1"/>
</dbReference>
<comment type="subunit">
    <text evidence="1 11">Homodimer.</text>
</comment>
<dbReference type="NCBIfam" id="NF000801">
    <property type="entry name" value="PRK00055.1-3"/>
    <property type="match status" value="1"/>
</dbReference>
<reference evidence="13 14" key="1">
    <citation type="submission" date="2021-04" db="EMBL/GenBank/DDBJ databases">
        <authorList>
            <person name="Rakotoarivonina H."/>
        </authorList>
    </citation>
    <scope>NUCLEOTIDE SEQUENCE [LARGE SCALE GENOMIC DNA]</scope>
    <source>
        <strain evidence="13 14">XE</strain>
    </source>
</reference>
<keyword evidence="7 11" id="KW-0862">Zinc</keyword>
<evidence type="ECO:0000256" key="6">
    <source>
        <dbReference type="ARBA" id="ARBA00022801"/>
    </source>
</evidence>
<proteinExistence type="inferred from homology"/>
<keyword evidence="4 11" id="KW-0479">Metal-binding</keyword>
<sequence length="312" mass="33879">MELTMLGTAAGRPAEGRNVTASALAMPPQRGTFWLFDCGEGTQHQLLRAGLKLCKLERIFVTHLHGDHVFGLPGLLGSRSSMGCETPLTLHGPRGIRHWLETTFTVTGAHVHYELEIREIDGDGGVVHEDDQFTVTAAPLNHRIACYGYRIEERPRPGKLDAAKLAELGVPQGPLYAQLKRGEDATLPDGRVIRAADVVGPPIPGRIIAILGDTTPCDAAVRLAEGADLVVHEATFEAALADKAAEYGHSTTAEAARTARDARAARLLLTHFSGRYRDEDLPRLEAEAREVFPSSAAARDFLTVQLPHKRRT</sequence>
<dbReference type="NCBIfam" id="TIGR02651">
    <property type="entry name" value="RNase_Z"/>
    <property type="match status" value="1"/>
</dbReference>
<comment type="similarity">
    <text evidence="11">Belongs to the RNase Z family.</text>
</comment>
<feature type="binding site" evidence="11">
    <location>
        <position position="68"/>
    </location>
    <ligand>
        <name>Zn(2+)</name>
        <dbReference type="ChEBI" id="CHEBI:29105"/>
        <label>2</label>
        <note>catalytic</note>
    </ligand>
</feature>
<evidence type="ECO:0000256" key="8">
    <source>
        <dbReference type="ARBA" id="ARBA00034221"/>
    </source>
</evidence>
<feature type="binding site" evidence="11">
    <location>
        <position position="213"/>
    </location>
    <ligand>
        <name>Zn(2+)</name>
        <dbReference type="ChEBI" id="CHEBI:29105"/>
        <label>2</label>
        <note>catalytic</note>
    </ligand>
</feature>
<feature type="binding site" evidence="11">
    <location>
        <position position="63"/>
    </location>
    <ligand>
        <name>Zn(2+)</name>
        <dbReference type="ChEBI" id="CHEBI:29105"/>
        <label>1</label>
        <note>catalytic</note>
    </ligand>
</feature>
<evidence type="ECO:0000256" key="3">
    <source>
        <dbReference type="ARBA" id="ARBA00022722"/>
    </source>
</evidence>
<dbReference type="HAMAP" id="MF_01818">
    <property type="entry name" value="RNase_Z_BN"/>
    <property type="match status" value="1"/>
</dbReference>
<comment type="catalytic activity">
    <reaction evidence="8">
        <text>3',5'-cyclic CMP + H2O = CMP + H(+)</text>
        <dbReference type="Rhea" id="RHEA:72675"/>
        <dbReference type="ChEBI" id="CHEBI:15377"/>
        <dbReference type="ChEBI" id="CHEBI:15378"/>
        <dbReference type="ChEBI" id="CHEBI:58003"/>
        <dbReference type="ChEBI" id="CHEBI:60377"/>
    </reaction>
    <physiologicalReaction direction="left-to-right" evidence="8">
        <dbReference type="Rhea" id="RHEA:72676"/>
    </physiologicalReaction>
</comment>
<organism evidence="13 14">
    <name type="scientific">Thermobacillus xylanilyticus</name>
    <dbReference type="NCBI Taxonomy" id="76633"/>
    <lineage>
        <taxon>Bacteria</taxon>
        <taxon>Bacillati</taxon>
        <taxon>Bacillota</taxon>
        <taxon>Bacilli</taxon>
        <taxon>Bacillales</taxon>
        <taxon>Paenibacillaceae</taxon>
        <taxon>Thermobacillus</taxon>
    </lineage>
</organism>